<gene>
    <name evidence="1" type="ORF">FA95DRAFT_690347</name>
</gene>
<comment type="caution">
    <text evidence="1">The sequence shown here is derived from an EMBL/GenBank/DDBJ whole genome shotgun (WGS) entry which is preliminary data.</text>
</comment>
<dbReference type="EMBL" id="MU276118">
    <property type="protein sequence ID" value="KAI0041514.1"/>
    <property type="molecule type" value="Genomic_DNA"/>
</dbReference>
<proteinExistence type="predicted"/>
<dbReference type="Proteomes" id="UP000814033">
    <property type="component" value="Unassembled WGS sequence"/>
</dbReference>
<reference evidence="1" key="2">
    <citation type="journal article" date="2022" name="New Phytol.">
        <title>Evolutionary transition to the ectomycorrhizal habit in the genomes of a hyperdiverse lineage of mushroom-forming fungi.</title>
        <authorList>
            <person name="Looney B."/>
            <person name="Miyauchi S."/>
            <person name="Morin E."/>
            <person name="Drula E."/>
            <person name="Courty P.E."/>
            <person name="Kohler A."/>
            <person name="Kuo A."/>
            <person name="LaButti K."/>
            <person name="Pangilinan J."/>
            <person name="Lipzen A."/>
            <person name="Riley R."/>
            <person name="Andreopoulos W."/>
            <person name="He G."/>
            <person name="Johnson J."/>
            <person name="Nolan M."/>
            <person name="Tritt A."/>
            <person name="Barry K.W."/>
            <person name="Grigoriev I.V."/>
            <person name="Nagy L.G."/>
            <person name="Hibbett D."/>
            <person name="Henrissat B."/>
            <person name="Matheny P.B."/>
            <person name="Labbe J."/>
            <person name="Martin F.M."/>
        </authorList>
    </citation>
    <scope>NUCLEOTIDE SEQUENCE</scope>
    <source>
        <strain evidence="1">FP105234-sp</strain>
    </source>
</reference>
<name>A0ACB8RBG5_9AGAM</name>
<reference evidence="1" key="1">
    <citation type="submission" date="2021-02" db="EMBL/GenBank/DDBJ databases">
        <authorList>
            <consortium name="DOE Joint Genome Institute"/>
            <person name="Ahrendt S."/>
            <person name="Looney B.P."/>
            <person name="Miyauchi S."/>
            <person name="Morin E."/>
            <person name="Drula E."/>
            <person name="Courty P.E."/>
            <person name="Chicoki N."/>
            <person name="Fauchery L."/>
            <person name="Kohler A."/>
            <person name="Kuo A."/>
            <person name="Labutti K."/>
            <person name="Pangilinan J."/>
            <person name="Lipzen A."/>
            <person name="Riley R."/>
            <person name="Andreopoulos W."/>
            <person name="He G."/>
            <person name="Johnson J."/>
            <person name="Barry K.W."/>
            <person name="Grigoriev I.V."/>
            <person name="Nagy L."/>
            <person name="Hibbett D."/>
            <person name="Henrissat B."/>
            <person name="Matheny P.B."/>
            <person name="Labbe J."/>
            <person name="Martin F."/>
        </authorList>
    </citation>
    <scope>NUCLEOTIDE SEQUENCE</scope>
    <source>
        <strain evidence="1">FP105234-sp</strain>
    </source>
</reference>
<evidence type="ECO:0000313" key="1">
    <source>
        <dbReference type="EMBL" id="KAI0041514.1"/>
    </source>
</evidence>
<keyword evidence="2" id="KW-1185">Reference proteome</keyword>
<accession>A0ACB8RBG5</accession>
<organism evidence="1 2">
    <name type="scientific">Auriscalpium vulgare</name>
    <dbReference type="NCBI Taxonomy" id="40419"/>
    <lineage>
        <taxon>Eukaryota</taxon>
        <taxon>Fungi</taxon>
        <taxon>Dikarya</taxon>
        <taxon>Basidiomycota</taxon>
        <taxon>Agaricomycotina</taxon>
        <taxon>Agaricomycetes</taxon>
        <taxon>Russulales</taxon>
        <taxon>Auriscalpiaceae</taxon>
        <taxon>Auriscalpium</taxon>
    </lineage>
</organism>
<protein>
    <submittedName>
        <fullName evidence="1">UNC-50-like protein</fullName>
    </submittedName>
</protein>
<evidence type="ECO:0000313" key="2">
    <source>
        <dbReference type="Proteomes" id="UP000814033"/>
    </source>
</evidence>
<sequence length="255" mass="28711">MALLPTTTLNGAPQGGPSRSSQSVGNRVPVLFRRLLKFQQMDFELAAWQLTYLCLAPKRVYRNVYFHKQTKNTWARDDPAILILIAGCLVVSSIVWSVVWSYTAVSALRLAFLMIFRDFLLVGIAMATLLWFFANRVLLSPPTHSTPADTSVEWAYAFDVHTNAFFPLYLTLYLAQLFLVPVIVKNNWLCLLVGNTLYLAAFAQYIYGVYLGLNALPFLIRTELLLAPLLPLFVGYIVSLLGFNVGRRVLTAYFG</sequence>